<evidence type="ECO:0000256" key="1">
    <source>
        <dbReference type="ARBA" id="ARBA00009085"/>
    </source>
</evidence>
<dbReference type="InterPro" id="IPR028889">
    <property type="entry name" value="USP"/>
</dbReference>
<sequence>MENQGLPTTRVPRYFSVPQCYRVPAPNNNTDSRPAGLKNLGSTCWFNVAVQVLYHIPALRQMILELRVPSISSMITPSMEVLSGLQELFISIMYSERKLIDPTRAVNSIGKLLGQGQGQQDASEFLGIVLSRIREISPPIIENLFIGSSQSMDVNCQPHEFMQYTLQVNEDTSLMDLLELSLKPKLKSLKPESANIPNCNSSMSSERSKQFFSNIPPVFLIDLSRLISGTDPTQLIRSKHRMTFPSLIFMDRFLQDNYKHASKVERIIESMWSSKKEIEHSISSMTMLQQKNTELQNLYKDYQNIVEQSLVNFDLLRSLHLTWETEIQLKICEYRKQSNQLKQQLDHVRSRELQICRPYQLHAVIVHTGKSDSGHYWVYIWDSQQKHWYHIDDNFTRQVTWDTIVSFSFGGANQESSAHSLVYIDAPKTYSLLDIKEEYDISPTDVLRYLKDHTDVRTRHSAYGKSQTIAAVHAAITAHGQKPMEPFALLFRALDGERQRLFAVCQESTGQNGEEGRLLHFGVYLLANQVEFEPFVYWSLLQHFSSFALLVEEGSSRCCTAARRTLAFVECSTTQEQKKIFIQWNTAYYQFRLIIRHVMNGITQVFSRSFSAAVPLAVKSLYLHHCLMNSSLGGPAMSVNPGIIHALIEKSVTALSEELLESDLETVVDLACSVLFDAVINWCEYADANYLEAARCSSRRIAEKWNRKMKHYFSHPVECASASSMQTFEEVQRKLLKVESVLNKKKGNPTPFDFKGHIPESPEDGEKLALKWKQMWLICTEQRILGP</sequence>
<dbReference type="EMBL" id="LRGB01003241">
    <property type="protein sequence ID" value="KZS03607.1"/>
    <property type="molecule type" value="Genomic_DNA"/>
</dbReference>
<dbReference type="InterPro" id="IPR018200">
    <property type="entry name" value="USP_CS"/>
</dbReference>
<keyword evidence="4" id="KW-1185">Reference proteome</keyword>
<dbReference type="SUPFAM" id="SSF54001">
    <property type="entry name" value="Cysteine proteinases"/>
    <property type="match status" value="1"/>
</dbReference>
<dbReference type="PROSITE" id="PS00972">
    <property type="entry name" value="USP_1"/>
    <property type="match status" value="1"/>
</dbReference>
<dbReference type="InterPro" id="IPR001394">
    <property type="entry name" value="Peptidase_C19_UCH"/>
</dbReference>
<dbReference type="GO" id="GO:0005634">
    <property type="term" value="C:nucleus"/>
    <property type="evidence" value="ECO:0007669"/>
    <property type="project" value="TreeGrafter"/>
</dbReference>
<proteinExistence type="inferred from homology"/>
<evidence type="ECO:0000256" key="2">
    <source>
        <dbReference type="RuleBase" id="RU366025"/>
    </source>
</evidence>
<dbReference type="OrthoDB" id="2420415at2759"/>
<dbReference type="InterPro" id="IPR050164">
    <property type="entry name" value="Peptidase_C19"/>
</dbReference>
<dbReference type="GO" id="GO:0005829">
    <property type="term" value="C:cytosol"/>
    <property type="evidence" value="ECO:0007669"/>
    <property type="project" value="TreeGrafter"/>
</dbReference>
<dbReference type="PROSITE" id="PS00973">
    <property type="entry name" value="USP_2"/>
    <property type="match status" value="1"/>
</dbReference>
<keyword evidence="2 3" id="KW-0378">Hydrolase</keyword>
<name>A0A0P5VWN5_9CRUS</name>
<dbReference type="PROSITE" id="PS50235">
    <property type="entry name" value="USP_3"/>
    <property type="match status" value="1"/>
</dbReference>
<comment type="caution">
    <text evidence="3">The sequence shown here is derived from an EMBL/GenBank/DDBJ whole genome shotgun (WGS) entry which is preliminary data.</text>
</comment>
<accession>A0A0P5VWN5</accession>
<dbReference type="EC" id="3.4.19.12" evidence="2"/>
<dbReference type="GO" id="GO:0016579">
    <property type="term" value="P:protein deubiquitination"/>
    <property type="evidence" value="ECO:0007669"/>
    <property type="project" value="InterPro"/>
</dbReference>
<dbReference type="PANTHER" id="PTHR24006">
    <property type="entry name" value="UBIQUITIN CARBOXYL-TERMINAL HYDROLASE"/>
    <property type="match status" value="1"/>
</dbReference>
<gene>
    <name evidence="3" type="ORF">APZ42_033599</name>
</gene>
<protein>
    <recommendedName>
        <fullName evidence="2">Ubiquitin carboxyl-terminal hydrolase</fullName>
        <ecNumber evidence="2">3.4.19.12</ecNumber>
    </recommendedName>
</protein>
<comment type="catalytic activity">
    <reaction evidence="2">
        <text>Thiol-dependent hydrolysis of ester, thioester, amide, peptide and isopeptide bonds formed by the C-terminal Gly of ubiquitin (a 76-residue protein attached to proteins as an intracellular targeting signal).</text>
        <dbReference type="EC" id="3.4.19.12"/>
    </reaction>
</comment>
<dbReference type="Proteomes" id="UP000076858">
    <property type="component" value="Unassembled WGS sequence"/>
</dbReference>
<reference evidence="3 4" key="1">
    <citation type="submission" date="2016-03" db="EMBL/GenBank/DDBJ databases">
        <title>EvidentialGene: Evidence-directed Construction of Genes on Genomes.</title>
        <authorList>
            <person name="Gilbert D.G."/>
            <person name="Choi J.-H."/>
            <person name="Mockaitis K."/>
            <person name="Colbourne J."/>
            <person name="Pfrender M."/>
        </authorList>
    </citation>
    <scope>NUCLEOTIDE SEQUENCE [LARGE SCALE GENOMIC DNA]</scope>
    <source>
        <strain evidence="3 4">Xinb3</strain>
        <tissue evidence="3">Complete organism</tissue>
    </source>
</reference>
<dbReference type="STRING" id="35525.A0A0P5VWN5"/>
<dbReference type="GO" id="GO:0004843">
    <property type="term" value="F:cysteine-type deubiquitinase activity"/>
    <property type="evidence" value="ECO:0007669"/>
    <property type="project" value="UniProtKB-UniRule"/>
</dbReference>
<dbReference type="Pfam" id="PF00443">
    <property type="entry name" value="UCH"/>
    <property type="match status" value="1"/>
</dbReference>
<evidence type="ECO:0000313" key="4">
    <source>
        <dbReference type="Proteomes" id="UP000076858"/>
    </source>
</evidence>
<organism evidence="3 4">
    <name type="scientific">Daphnia magna</name>
    <dbReference type="NCBI Taxonomy" id="35525"/>
    <lineage>
        <taxon>Eukaryota</taxon>
        <taxon>Metazoa</taxon>
        <taxon>Ecdysozoa</taxon>
        <taxon>Arthropoda</taxon>
        <taxon>Crustacea</taxon>
        <taxon>Branchiopoda</taxon>
        <taxon>Diplostraca</taxon>
        <taxon>Cladocera</taxon>
        <taxon>Anomopoda</taxon>
        <taxon>Daphniidae</taxon>
        <taxon>Daphnia</taxon>
    </lineage>
</organism>
<keyword evidence="2" id="KW-0645">Protease</keyword>
<keyword evidence="2" id="KW-0788">Thiol protease</keyword>
<dbReference type="AlphaFoldDB" id="A0A0P5VWN5"/>
<dbReference type="InterPro" id="IPR038765">
    <property type="entry name" value="Papain-like_cys_pep_sf"/>
</dbReference>
<dbReference type="PANTHER" id="PTHR24006:SF944">
    <property type="entry name" value="UBIQUITIN CARBOXYL-TERMINAL HYDROLASE"/>
    <property type="match status" value="1"/>
</dbReference>
<keyword evidence="2" id="KW-0833">Ubl conjugation pathway</keyword>
<dbReference type="Gene3D" id="3.90.70.10">
    <property type="entry name" value="Cysteine proteinases"/>
    <property type="match status" value="1"/>
</dbReference>
<dbReference type="GO" id="GO:0006508">
    <property type="term" value="P:proteolysis"/>
    <property type="evidence" value="ECO:0007669"/>
    <property type="project" value="UniProtKB-KW"/>
</dbReference>
<evidence type="ECO:0000313" key="3">
    <source>
        <dbReference type="EMBL" id="KZS03607.1"/>
    </source>
</evidence>
<comment type="similarity">
    <text evidence="1 2">Belongs to the peptidase C19 family.</text>
</comment>